<protein>
    <recommendedName>
        <fullName evidence="3">Retrotransposon Copia-like N-terminal domain-containing protein</fullName>
    </recommendedName>
</protein>
<dbReference type="EMBL" id="KK785126">
    <property type="protein sequence ID" value="KDO48978.1"/>
    <property type="molecule type" value="Genomic_DNA"/>
</dbReference>
<proteinExistence type="predicted"/>
<reference evidence="1 2" key="1">
    <citation type="submission" date="2014-04" db="EMBL/GenBank/DDBJ databases">
        <authorList>
            <consortium name="International Citrus Genome Consortium"/>
            <person name="Gmitter F."/>
            <person name="Chen C."/>
            <person name="Farmerie W."/>
            <person name="Harkins T."/>
            <person name="Desany B."/>
            <person name="Mohiuddin M."/>
            <person name="Kodira C."/>
            <person name="Borodovsky M."/>
            <person name="Lomsadze A."/>
            <person name="Burns P."/>
            <person name="Jenkins J."/>
            <person name="Prochnik S."/>
            <person name="Shu S."/>
            <person name="Chapman J."/>
            <person name="Pitluck S."/>
            <person name="Schmutz J."/>
            <person name="Rokhsar D."/>
        </authorList>
    </citation>
    <scope>NUCLEOTIDE SEQUENCE</scope>
</reference>
<dbReference type="PANTHER" id="PTHR35317">
    <property type="entry name" value="OS04G0629600 PROTEIN"/>
    <property type="match status" value="1"/>
</dbReference>
<dbReference type="AlphaFoldDB" id="A0A067E1K3"/>
<evidence type="ECO:0008006" key="3">
    <source>
        <dbReference type="Google" id="ProtNLM"/>
    </source>
</evidence>
<feature type="non-terminal residue" evidence="1">
    <location>
        <position position="1"/>
    </location>
</feature>
<dbReference type="SMR" id="A0A067E1K3"/>
<name>A0A067E1K3_CITSI</name>
<gene>
    <name evidence="1" type="ORF">CISIN_1g045119mg</name>
</gene>
<dbReference type="PANTHER" id="PTHR35317:SF42">
    <property type="entry name" value="RETROTRANSPOSON GAG DOMAIN-CONTAINING PROTEIN"/>
    <property type="match status" value="1"/>
</dbReference>
<dbReference type="Proteomes" id="UP000027120">
    <property type="component" value="Unassembled WGS sequence"/>
</dbReference>
<organism evidence="1 2">
    <name type="scientific">Citrus sinensis</name>
    <name type="common">Sweet orange</name>
    <name type="synonym">Citrus aurantium var. sinensis</name>
    <dbReference type="NCBI Taxonomy" id="2711"/>
    <lineage>
        <taxon>Eukaryota</taxon>
        <taxon>Viridiplantae</taxon>
        <taxon>Streptophyta</taxon>
        <taxon>Embryophyta</taxon>
        <taxon>Tracheophyta</taxon>
        <taxon>Spermatophyta</taxon>
        <taxon>Magnoliopsida</taxon>
        <taxon>eudicotyledons</taxon>
        <taxon>Gunneridae</taxon>
        <taxon>Pentapetalae</taxon>
        <taxon>rosids</taxon>
        <taxon>malvids</taxon>
        <taxon>Sapindales</taxon>
        <taxon>Rutaceae</taxon>
        <taxon>Aurantioideae</taxon>
        <taxon>Citrus</taxon>
    </lineage>
</organism>
<evidence type="ECO:0000313" key="1">
    <source>
        <dbReference type="EMBL" id="KDO48978.1"/>
    </source>
</evidence>
<keyword evidence="2" id="KW-1185">Reference proteome</keyword>
<sequence>ILSFLQVASVKSLTETNYEDWRESVMFYLSTLNRDLALKVDEPAKPTDKSIAAEKAEWAAWDESNRHCLDTMKYIIDRTTRDNIPACDKAKDYLAAVGRTFKKVDKAENGNYLRLLANTQYDNVFGVREHIFKMTSYHKKLKDMDVNLPNDYLVFQILESLPPQFGNLRSQYNTQRHLEYH</sequence>
<evidence type="ECO:0000313" key="2">
    <source>
        <dbReference type="Proteomes" id="UP000027120"/>
    </source>
</evidence>
<accession>A0A067E1K3</accession>
<dbReference type="Pfam" id="PF14223">
    <property type="entry name" value="Retrotran_gag_2"/>
    <property type="match status" value="1"/>
</dbReference>